<dbReference type="RefSeq" id="XP_018272839.1">
    <property type="nucleotide sequence ID" value="XM_018416012.1"/>
</dbReference>
<sequence length="638" mass="67199">MGLDITKGALKPASKPKTKPKPVHHFPHSPSPPTPSSSSSHRVTGTPHSPAATAPASLASPQVFTPRIKQTAKRGRRPGAPVKGRRLVNEEDALEAGRAHQGSLGAAAQDSTWDYGVHGESARGRQDESVAESPRIVVDATASDSSGSGGSDSELEAHLNGPDSPWFRQHASVVTAPVGQGGRRFGQPSASTSRSSAIFAARRDPFDSAQDYSPLEHQQGSASSGAGLEVDVDKEEMTPEPQATQGQGQGSSSPASQLESPAPTVFDGYARKEKAREQEQGQGDGGGPCEGPVGGEVGVTGSASPDVPLSHKRRIDDVLDDEADELEGRRKRAETVDEDELDNYDDNRTLSFLGDSQDGGSASPDPRAGTSFSQRTLGSRSTTLIETFLRSDTPYHDDDGDEAFERDESPLAASEEGRGRRQSTPFPLGNGDGDTGSGGQRSSSFSPAPAEHPSSSSLEQAQPAPAPAPRRTRTVLPPSLAEHYGAEVTHPHYHHATLLAASAGAASQQEREDGPLSWDEEKEGFVRRFAAVTEQVGELFDRQASHFAAIAHELEQHGERLAATAHKLDETKERVREWGKPMFEAARGGGEQRAAVAAAAGDEGECEGGEEVKGKAVEEGDKGQDGAEVATTDENGEA</sequence>
<dbReference type="EMBL" id="KQ474075">
    <property type="protein sequence ID" value="KPV76790.1"/>
    <property type="molecule type" value="Genomic_DNA"/>
</dbReference>
<feature type="compositionally biased region" description="Gly residues" evidence="1">
    <location>
        <begin position="282"/>
        <end position="298"/>
    </location>
</feature>
<feature type="compositionally biased region" description="Low complexity" evidence="1">
    <location>
        <begin position="440"/>
        <end position="463"/>
    </location>
</feature>
<dbReference type="Proteomes" id="UP000053890">
    <property type="component" value="Unassembled WGS sequence"/>
</dbReference>
<protein>
    <submittedName>
        <fullName evidence="2">Uncharacterized protein</fullName>
    </submittedName>
</protein>
<feature type="compositionally biased region" description="Low complexity" evidence="1">
    <location>
        <begin position="496"/>
        <end position="507"/>
    </location>
</feature>
<accession>A0A194S8I8</accession>
<evidence type="ECO:0000313" key="2">
    <source>
        <dbReference type="EMBL" id="KPV76790.1"/>
    </source>
</evidence>
<feature type="compositionally biased region" description="Low complexity" evidence="1">
    <location>
        <begin position="36"/>
        <end position="61"/>
    </location>
</feature>
<organism evidence="2 3">
    <name type="scientific">Rhodotorula graminis (strain WP1)</name>
    <dbReference type="NCBI Taxonomy" id="578459"/>
    <lineage>
        <taxon>Eukaryota</taxon>
        <taxon>Fungi</taxon>
        <taxon>Dikarya</taxon>
        <taxon>Basidiomycota</taxon>
        <taxon>Pucciniomycotina</taxon>
        <taxon>Microbotryomycetes</taxon>
        <taxon>Sporidiobolales</taxon>
        <taxon>Sporidiobolaceae</taxon>
        <taxon>Rhodotorula</taxon>
    </lineage>
</organism>
<feature type="compositionally biased region" description="Basic and acidic residues" evidence="1">
    <location>
        <begin position="269"/>
        <end position="279"/>
    </location>
</feature>
<name>A0A194S8I8_RHOGW</name>
<feature type="compositionally biased region" description="Basic and acidic residues" evidence="1">
    <location>
        <begin position="610"/>
        <end position="625"/>
    </location>
</feature>
<proteinExistence type="predicted"/>
<feature type="region of interest" description="Disordered" evidence="1">
    <location>
        <begin position="1"/>
        <end position="519"/>
    </location>
</feature>
<feature type="region of interest" description="Disordered" evidence="1">
    <location>
        <begin position="587"/>
        <end position="638"/>
    </location>
</feature>
<feature type="compositionally biased region" description="Gly residues" evidence="1">
    <location>
        <begin position="430"/>
        <end position="439"/>
    </location>
</feature>
<gene>
    <name evidence="2" type="ORF">RHOBADRAFT_51781</name>
</gene>
<feature type="compositionally biased region" description="Polar residues" evidence="1">
    <location>
        <begin position="370"/>
        <end position="385"/>
    </location>
</feature>
<dbReference type="GeneID" id="28976460"/>
<evidence type="ECO:0000256" key="1">
    <source>
        <dbReference type="SAM" id="MobiDB-lite"/>
    </source>
</evidence>
<keyword evidence="3" id="KW-1185">Reference proteome</keyword>
<feature type="compositionally biased region" description="Basic residues" evidence="1">
    <location>
        <begin position="14"/>
        <end position="27"/>
    </location>
</feature>
<evidence type="ECO:0000313" key="3">
    <source>
        <dbReference type="Proteomes" id="UP000053890"/>
    </source>
</evidence>
<dbReference type="AlphaFoldDB" id="A0A194S8I8"/>
<reference evidence="2 3" key="1">
    <citation type="journal article" date="2015" name="Front. Microbiol.">
        <title>Genome sequence of the plant growth promoting endophytic yeast Rhodotorula graminis WP1.</title>
        <authorList>
            <person name="Firrincieli A."/>
            <person name="Otillar R."/>
            <person name="Salamov A."/>
            <person name="Schmutz J."/>
            <person name="Khan Z."/>
            <person name="Redman R.S."/>
            <person name="Fleck N.D."/>
            <person name="Lindquist E."/>
            <person name="Grigoriev I.V."/>
            <person name="Doty S.L."/>
        </authorList>
    </citation>
    <scope>NUCLEOTIDE SEQUENCE [LARGE SCALE GENOMIC DNA]</scope>
    <source>
        <strain evidence="2 3">WP1</strain>
    </source>
</reference>
<feature type="compositionally biased region" description="Low complexity" evidence="1">
    <location>
        <begin position="592"/>
        <end position="601"/>
    </location>
</feature>